<accession>A0A0S7WM17</accession>
<dbReference type="Gene3D" id="3.40.980.10">
    <property type="entry name" value="MoaB/Mog-like domain"/>
    <property type="match status" value="1"/>
</dbReference>
<name>A0A0S7WM17_UNCT6</name>
<dbReference type="InterPro" id="IPR050101">
    <property type="entry name" value="CinA"/>
</dbReference>
<dbReference type="SUPFAM" id="SSF142433">
    <property type="entry name" value="CinA-like"/>
    <property type="match status" value="1"/>
</dbReference>
<organism evidence="3 4">
    <name type="scientific">candidate division TA06 bacterium DG_26</name>
    <dbReference type="NCBI Taxonomy" id="1703771"/>
    <lineage>
        <taxon>Bacteria</taxon>
        <taxon>Bacteria division TA06</taxon>
    </lineage>
</organism>
<dbReference type="HAMAP" id="MF_00226_B">
    <property type="entry name" value="CinA_B"/>
    <property type="match status" value="1"/>
</dbReference>
<dbReference type="AlphaFoldDB" id="A0A0S7WM17"/>
<dbReference type="PIRSF" id="PIRSF006728">
    <property type="entry name" value="CinA"/>
    <property type="match status" value="1"/>
</dbReference>
<reference evidence="3 4" key="1">
    <citation type="journal article" date="2015" name="Microbiome">
        <title>Genomic resolution of linkages in carbon, nitrogen, and sulfur cycling among widespread estuary sediment bacteria.</title>
        <authorList>
            <person name="Baker B.J."/>
            <person name="Lazar C.S."/>
            <person name="Teske A.P."/>
            <person name="Dick G.J."/>
        </authorList>
    </citation>
    <scope>NUCLEOTIDE SEQUENCE [LARGE SCALE GENOMIC DNA]</scope>
    <source>
        <strain evidence="3">DG_26</strain>
    </source>
</reference>
<dbReference type="PATRIC" id="fig|1703771.3.peg.1252"/>
<dbReference type="InterPro" id="IPR036653">
    <property type="entry name" value="CinA-like_C"/>
</dbReference>
<dbReference type="NCBIfam" id="TIGR00177">
    <property type="entry name" value="molyb_syn"/>
    <property type="match status" value="1"/>
</dbReference>
<dbReference type="SMART" id="SM00852">
    <property type="entry name" value="MoCF_biosynth"/>
    <property type="match status" value="1"/>
</dbReference>
<comment type="similarity">
    <text evidence="1">Belongs to the CinA family.</text>
</comment>
<dbReference type="EMBL" id="LIZT01000004">
    <property type="protein sequence ID" value="KPJ51226.1"/>
    <property type="molecule type" value="Genomic_DNA"/>
</dbReference>
<dbReference type="Gene3D" id="3.30.70.2860">
    <property type="match status" value="1"/>
</dbReference>
<evidence type="ECO:0000313" key="4">
    <source>
        <dbReference type="Proteomes" id="UP000051124"/>
    </source>
</evidence>
<proteinExistence type="inferred from homology"/>
<dbReference type="InterPro" id="IPR001453">
    <property type="entry name" value="MoaB/Mog_dom"/>
</dbReference>
<comment type="caution">
    <text evidence="3">The sequence shown here is derived from an EMBL/GenBank/DDBJ whole genome shotgun (WGS) entry which is preliminary data.</text>
</comment>
<dbReference type="InterPro" id="IPR008136">
    <property type="entry name" value="CinA_C"/>
</dbReference>
<dbReference type="Pfam" id="PF18146">
    <property type="entry name" value="CinA_KH"/>
    <property type="match status" value="1"/>
</dbReference>
<dbReference type="PANTHER" id="PTHR13939">
    <property type="entry name" value="NICOTINAMIDE-NUCLEOTIDE AMIDOHYDROLASE PNCC"/>
    <property type="match status" value="1"/>
</dbReference>
<evidence type="ECO:0000313" key="3">
    <source>
        <dbReference type="EMBL" id="KPJ51226.1"/>
    </source>
</evidence>
<dbReference type="Pfam" id="PF02464">
    <property type="entry name" value="CinA"/>
    <property type="match status" value="1"/>
</dbReference>
<dbReference type="NCBIfam" id="TIGR00199">
    <property type="entry name" value="PncC_domain"/>
    <property type="match status" value="1"/>
</dbReference>
<dbReference type="NCBIfam" id="TIGR00200">
    <property type="entry name" value="cinA_nterm"/>
    <property type="match status" value="1"/>
</dbReference>
<dbReference type="SUPFAM" id="SSF53218">
    <property type="entry name" value="Molybdenum cofactor biosynthesis proteins"/>
    <property type="match status" value="1"/>
</dbReference>
<dbReference type="CDD" id="cd00885">
    <property type="entry name" value="cinA"/>
    <property type="match status" value="1"/>
</dbReference>
<gene>
    <name evidence="3" type="ORF">AMJ40_00530</name>
</gene>
<dbReference type="NCBIfam" id="NF001813">
    <property type="entry name" value="PRK00549.1"/>
    <property type="match status" value="1"/>
</dbReference>
<evidence type="ECO:0000256" key="1">
    <source>
        <dbReference type="HAMAP-Rule" id="MF_00226"/>
    </source>
</evidence>
<dbReference type="PANTHER" id="PTHR13939:SF0">
    <property type="entry name" value="NMN AMIDOHYDROLASE-LIKE PROTEIN YFAY"/>
    <property type="match status" value="1"/>
</dbReference>
<dbReference type="Gene3D" id="3.90.950.20">
    <property type="entry name" value="CinA-like"/>
    <property type="match status" value="1"/>
</dbReference>
<evidence type="ECO:0000259" key="2">
    <source>
        <dbReference type="SMART" id="SM00852"/>
    </source>
</evidence>
<sequence length="409" mass="44315">MAVSAAIVIIGDELLSGIVQDTNSSHIARRLSQIGIAVRYKATVPDDSFLLEQELRRLMEKYEVVITSGGLGTTVDDVTKRTVTRLLGTKLVLRDRIVEEIRNHFVARGEEVPSSCYSQALMPQGAVPISNPKGTAPGFAVETNGRWLVVLPGVPSEMVVTLDGAIPLLPRDETEITEYRTIRTTGIAESKLHEMLREVVQEKSGSLAFLPSITGVDIRLSVRRSGTDAAEGLKDLEEMVLSRIDGWVYGRDDETLERIVGYLLTMRKLTLSVAESCTGGLVKHRITNVPGSSNYFLGGVVAYHNDVKEKLLGVPKSILAKHGAVSKETAIRMAEGVRTLLSSDIGIATTGIAGPTGATPSKPLGLVHIGLSTSEATEWEEHRFGGERVDVKEQSAQATLEMLRKHLTA</sequence>
<dbReference type="Pfam" id="PF00994">
    <property type="entry name" value="MoCF_biosynth"/>
    <property type="match status" value="1"/>
</dbReference>
<dbReference type="InterPro" id="IPR008135">
    <property type="entry name" value="Competence-induced_CinA"/>
</dbReference>
<protein>
    <recommendedName>
        <fullName evidence="1">CinA-like protein</fullName>
    </recommendedName>
</protein>
<dbReference type="Proteomes" id="UP000051124">
    <property type="component" value="Unassembled WGS sequence"/>
</dbReference>
<dbReference type="InterPro" id="IPR036425">
    <property type="entry name" value="MoaB/Mog-like_dom_sf"/>
</dbReference>
<dbReference type="InterPro" id="IPR041424">
    <property type="entry name" value="CinA_KH"/>
</dbReference>
<feature type="domain" description="MoaB/Mog" evidence="2">
    <location>
        <begin position="6"/>
        <end position="172"/>
    </location>
</feature>